<dbReference type="EMBL" id="CM042891">
    <property type="protein sequence ID" value="KAI4302635.1"/>
    <property type="molecule type" value="Genomic_DNA"/>
</dbReference>
<sequence>MKPSFCPEVDAEELCIANFEKRWTDMPIIDSPGNSPTPGGNPFMGLTYDRPPASFLPSWGLHAAGRPLTFCQRHDHRLFATPSSSSTSVFSCFLRGSAALSGPPELDQRFLLVLMVSQRTRGCLVMVWWLILCLGVVSGADYKLLLNCGASGKTNDSDGREWESDIGSKAMLTVGNSLTSTAAIQDPSVPQIPFMTARVFQLDFTYSFPVLSGRYFIRLYFYPSMYNGLDASDAIFGVTTGSYTLLKNFSVAQTTTALNYAYMLKEYSINVVGETLNLTFSPSKNYVNTFAFVNGIEIISMPDIYSTEDGTTPIVGQKSSFYINNYTALENMYRLNVGGNYISPSRDSGMYRSWYSDIPYIFGAAIGVTGAADPNATINYQNMPTYVAPVDVYSTARSMGPNASINVNYNLTWIFSIDTGFSYLIRLHFCEISDLIVKINQRMFSIYIGNRTAEPQADVAGWAGGNLKPLYKNYVVSVPNGSPQQDLWLALHPYMAQQSQYYDAILNGLEIFKVNDSTGNLAGPNPLPAPKQPMVDPSPVKKQGKSPNRVAIISGGVAGGALAVVIGFLVVLSCCGRKYRKESRRYGPSAWLPVSLYGNSHSAGSAKTNTTGSYASSLPSNLCRHFSFAEIKSATKNFNDTLLLGVGGFGKVYKGEIDGGATKVAIKRANPLSKQGVHEFQTEIEMLSKLRHRHLVSLIGYCEENCEMILVYDYMAHGTLREHLYKTQKPPLKWKQRLEICIGAARGLHYLHTGAKHTIIHRDVKTTNILVDEKWVAKVSDFGLSKMGPSLDHTHVSTVVKGSFGYLDPEYFRRQQLTDKSDVYSFGVVLFEILCARPALNPTLPKEQVSLAEWASHCHKKGILVQIIDPFLKGKIVPECFKKFSETAMKCISDQGIDRPSMGDVLWSLEFALQLQESAEESGKGFSGLDMDNGDCDSAGEGKKEPDASHGLDGNLTDTKSSGLSMSIGGRSLASEDSDGLKPSAVFSQIMNPEGR</sequence>
<reference evidence="2" key="1">
    <citation type="journal article" date="2023" name="Front. Plant Sci.">
        <title>Chromosomal-level genome assembly of Melastoma candidum provides insights into trichome evolution.</title>
        <authorList>
            <person name="Zhong Y."/>
            <person name="Wu W."/>
            <person name="Sun C."/>
            <person name="Zou P."/>
            <person name="Liu Y."/>
            <person name="Dai S."/>
            <person name="Zhou R."/>
        </authorList>
    </citation>
    <scope>NUCLEOTIDE SEQUENCE [LARGE SCALE GENOMIC DNA]</scope>
</reference>
<dbReference type="Proteomes" id="UP001057402">
    <property type="component" value="Chromosome 12"/>
</dbReference>
<protein>
    <submittedName>
        <fullName evidence="1">Uncharacterized protein</fullName>
    </submittedName>
</protein>
<accession>A0ACB9KYN5</accession>
<organism evidence="1 2">
    <name type="scientific">Melastoma candidum</name>
    <dbReference type="NCBI Taxonomy" id="119954"/>
    <lineage>
        <taxon>Eukaryota</taxon>
        <taxon>Viridiplantae</taxon>
        <taxon>Streptophyta</taxon>
        <taxon>Embryophyta</taxon>
        <taxon>Tracheophyta</taxon>
        <taxon>Spermatophyta</taxon>
        <taxon>Magnoliopsida</taxon>
        <taxon>eudicotyledons</taxon>
        <taxon>Gunneridae</taxon>
        <taxon>Pentapetalae</taxon>
        <taxon>rosids</taxon>
        <taxon>malvids</taxon>
        <taxon>Myrtales</taxon>
        <taxon>Melastomataceae</taxon>
        <taxon>Melastomatoideae</taxon>
        <taxon>Melastomateae</taxon>
        <taxon>Melastoma</taxon>
    </lineage>
</organism>
<name>A0ACB9KYN5_9MYRT</name>
<comment type="caution">
    <text evidence="1">The sequence shown here is derived from an EMBL/GenBank/DDBJ whole genome shotgun (WGS) entry which is preliminary data.</text>
</comment>
<evidence type="ECO:0000313" key="2">
    <source>
        <dbReference type="Proteomes" id="UP001057402"/>
    </source>
</evidence>
<keyword evidence="2" id="KW-1185">Reference proteome</keyword>
<evidence type="ECO:0000313" key="1">
    <source>
        <dbReference type="EMBL" id="KAI4302635.1"/>
    </source>
</evidence>
<gene>
    <name evidence="1" type="ORF">MLD38_038356</name>
</gene>
<proteinExistence type="predicted"/>